<proteinExistence type="predicted"/>
<protein>
    <submittedName>
        <fullName evidence="1">Uncharacterized protein</fullName>
    </submittedName>
</protein>
<gene>
    <name evidence="1" type="ORF">COW82_01595</name>
</gene>
<comment type="caution">
    <text evidence="1">The sequence shown here is derived from an EMBL/GenBank/DDBJ whole genome shotgun (WGS) entry which is preliminary data.</text>
</comment>
<reference evidence="1 2" key="1">
    <citation type="submission" date="2017-09" db="EMBL/GenBank/DDBJ databases">
        <title>Depth-based differentiation of microbial function through sediment-hosted aquifers and enrichment of novel symbionts in the deep terrestrial subsurface.</title>
        <authorList>
            <person name="Probst A.J."/>
            <person name="Ladd B."/>
            <person name="Jarett J.K."/>
            <person name="Geller-Mcgrath D.E."/>
            <person name="Sieber C.M."/>
            <person name="Emerson J.B."/>
            <person name="Anantharaman K."/>
            <person name="Thomas B.C."/>
            <person name="Malmstrom R."/>
            <person name="Stieglmeier M."/>
            <person name="Klingl A."/>
            <person name="Woyke T."/>
            <person name="Ryan C.M."/>
            <person name="Banfield J.F."/>
        </authorList>
    </citation>
    <scope>NUCLEOTIDE SEQUENCE [LARGE SCALE GENOMIC DNA]</scope>
    <source>
        <strain evidence="1">CG22_combo_CG10-13_8_21_14_all_43_18</strain>
    </source>
</reference>
<organism evidence="1 2">
    <name type="scientific">Candidatus Campbellbacteria bacterium CG22_combo_CG10-13_8_21_14_all_43_18</name>
    <dbReference type="NCBI Taxonomy" id="1974530"/>
    <lineage>
        <taxon>Bacteria</taxon>
        <taxon>Candidatus Campbelliibacteriota</taxon>
    </lineage>
</organism>
<name>A0A2H0DWH5_9BACT</name>
<evidence type="ECO:0000313" key="2">
    <source>
        <dbReference type="Proteomes" id="UP000231276"/>
    </source>
</evidence>
<evidence type="ECO:0000313" key="1">
    <source>
        <dbReference type="EMBL" id="PIP86534.1"/>
    </source>
</evidence>
<dbReference type="EMBL" id="PCTS01000021">
    <property type="protein sequence ID" value="PIP86534.1"/>
    <property type="molecule type" value="Genomic_DNA"/>
</dbReference>
<dbReference type="AlphaFoldDB" id="A0A2H0DWH5"/>
<sequence>MPAMNRRRKEMGKYNLHVDDVSIEAVFNRLGGVEGARRLLRGELVLTEAEGEPLLSFVWTFRTTAAEPTIVWTSPQFKDWFGGIAEGARAEELTLRKLARRSRDAAIITALGDKEVAAVSWADFKSALAEKEAEGDHTPIIAYMLDVNGVLRAVSARWSGDGWYVFVCSLNDPIGWSAGNQVLSRPPAEALA</sequence>
<dbReference type="Proteomes" id="UP000231276">
    <property type="component" value="Unassembled WGS sequence"/>
</dbReference>
<accession>A0A2H0DWH5</accession>